<dbReference type="InterPro" id="IPR036047">
    <property type="entry name" value="F-box-like_dom_sf"/>
</dbReference>
<reference evidence="3" key="1">
    <citation type="journal article" date="2014" name="Proc. Natl. Acad. Sci. U.S.A.">
        <title>Extensive sampling of basidiomycete genomes demonstrates inadequacy of the white-rot/brown-rot paradigm for wood decay fungi.</title>
        <authorList>
            <person name="Riley R."/>
            <person name="Salamov A.A."/>
            <person name="Brown D.W."/>
            <person name="Nagy L.G."/>
            <person name="Floudas D."/>
            <person name="Held B.W."/>
            <person name="Levasseur A."/>
            <person name="Lombard V."/>
            <person name="Morin E."/>
            <person name="Otillar R."/>
            <person name="Lindquist E.A."/>
            <person name="Sun H."/>
            <person name="LaButti K.M."/>
            <person name="Schmutz J."/>
            <person name="Jabbour D."/>
            <person name="Luo H."/>
            <person name="Baker S.E."/>
            <person name="Pisabarro A.G."/>
            <person name="Walton J.D."/>
            <person name="Blanchette R.A."/>
            <person name="Henrissat B."/>
            <person name="Martin F."/>
            <person name="Cullen D."/>
            <person name="Hibbett D.S."/>
            <person name="Grigoriev I.V."/>
        </authorList>
    </citation>
    <scope>NUCLEOTIDE SEQUENCE [LARGE SCALE GENOMIC DNA]</scope>
    <source>
        <strain evidence="3">FD-172 SS1</strain>
    </source>
</reference>
<dbReference type="EMBL" id="KL198088">
    <property type="protein sequence ID" value="KDQ08664.1"/>
    <property type="molecule type" value="Genomic_DNA"/>
</dbReference>
<protein>
    <recommendedName>
        <fullName evidence="1">F-box domain-containing protein</fullName>
    </recommendedName>
</protein>
<sequence length="589" mass="66726">METIISNNLPELVWGLYHLFRKRVDQEQSQESAAQVVDRLSRELAPVDSLFNSISPAKGVHDECKALEVARDFAVSALHLYVAQMIHALKAHYNRISAIYRLPNEVLALIFRFTEGSRDNSLWPLRLRAPLNISRVSRLWRQIALSTPCLWTTIDVTNASIRSVFLERSRNALLSIDVLPGHDYRLDSEEDNCSLRTYQNGTTKAFRLRKPYFTLFIKSLVPFLPRWGSVKLRDIDIYEFPTFHHAPAPNLETFHVYAGGTAKEAQTPPLHLLRGETPRLRDLHLVATCVRLDSPIYANLTSLHLECIKFDESSVTRLLEIFAMCPFLDTLGLVKVRFSSPRGDVPPNTIPLKHLRRMKLVGIARGVEHLIIGSVILTPFLRLHLSPSIDRGLDIFPPGLRIGNSPPNIARIRRLTIRDNAQSFTVTGCAAPTETLLTFGFSTTSSYHASDLIDVLARLAEYVSFHSLESVTFTNLDERTISINQFSHMLLMFPKITILTLSSCSPSFMSALTIGPRSLHCLLLHVLHLHNMHISGVTVALVDSRIRARHWYKWGAIFPLDTLVLQQCFGEVRGRIPELRSLVDVIWEM</sequence>
<evidence type="ECO:0000313" key="3">
    <source>
        <dbReference type="Proteomes" id="UP000027195"/>
    </source>
</evidence>
<proteinExistence type="predicted"/>
<accession>A0A067LZF5</accession>
<dbReference type="Pfam" id="PF12937">
    <property type="entry name" value="F-box-like"/>
    <property type="match status" value="1"/>
</dbReference>
<dbReference type="InterPro" id="IPR001810">
    <property type="entry name" value="F-box_dom"/>
</dbReference>
<organism evidence="2 3">
    <name type="scientific">Botryobasidium botryosum (strain FD-172 SS1)</name>
    <dbReference type="NCBI Taxonomy" id="930990"/>
    <lineage>
        <taxon>Eukaryota</taxon>
        <taxon>Fungi</taxon>
        <taxon>Dikarya</taxon>
        <taxon>Basidiomycota</taxon>
        <taxon>Agaricomycotina</taxon>
        <taxon>Agaricomycetes</taxon>
        <taxon>Cantharellales</taxon>
        <taxon>Botryobasidiaceae</taxon>
        <taxon>Botryobasidium</taxon>
    </lineage>
</organism>
<name>A0A067LZF5_BOTB1</name>
<feature type="domain" description="F-box" evidence="1">
    <location>
        <begin position="100"/>
        <end position="155"/>
    </location>
</feature>
<dbReference type="AlphaFoldDB" id="A0A067LZF5"/>
<dbReference type="InParanoid" id="A0A067LZF5"/>
<evidence type="ECO:0000259" key="1">
    <source>
        <dbReference type="Pfam" id="PF12937"/>
    </source>
</evidence>
<keyword evidence="3" id="KW-1185">Reference proteome</keyword>
<gene>
    <name evidence="2" type="ORF">BOTBODRAFT_37814</name>
</gene>
<dbReference type="SUPFAM" id="SSF52047">
    <property type="entry name" value="RNI-like"/>
    <property type="match status" value="1"/>
</dbReference>
<dbReference type="STRING" id="930990.A0A067LZF5"/>
<dbReference type="Gene3D" id="1.20.1280.50">
    <property type="match status" value="1"/>
</dbReference>
<dbReference type="OrthoDB" id="2269034at2759"/>
<dbReference type="Proteomes" id="UP000027195">
    <property type="component" value="Unassembled WGS sequence"/>
</dbReference>
<dbReference type="SUPFAM" id="SSF81383">
    <property type="entry name" value="F-box domain"/>
    <property type="match status" value="1"/>
</dbReference>
<dbReference type="HOGENOM" id="CLU_024199_1_2_1"/>
<evidence type="ECO:0000313" key="2">
    <source>
        <dbReference type="EMBL" id="KDQ08664.1"/>
    </source>
</evidence>